<evidence type="ECO:0000313" key="2">
    <source>
        <dbReference type="EMBL" id="KAF9786250.1"/>
    </source>
</evidence>
<feature type="non-terminal residue" evidence="2">
    <location>
        <position position="1"/>
    </location>
</feature>
<protein>
    <submittedName>
        <fullName evidence="2">Uncharacterized protein</fullName>
    </submittedName>
</protein>
<evidence type="ECO:0000313" key="3">
    <source>
        <dbReference type="Proteomes" id="UP000736335"/>
    </source>
</evidence>
<keyword evidence="3" id="KW-1185">Reference proteome</keyword>
<comment type="caution">
    <text evidence="2">The sequence shown here is derived from an EMBL/GenBank/DDBJ whole genome shotgun (WGS) entry which is preliminary data.</text>
</comment>
<evidence type="ECO:0000256" key="1">
    <source>
        <dbReference type="SAM" id="MobiDB-lite"/>
    </source>
</evidence>
<accession>A0A9P6L820</accession>
<organism evidence="2 3">
    <name type="scientific">Thelephora terrestris</name>
    <dbReference type="NCBI Taxonomy" id="56493"/>
    <lineage>
        <taxon>Eukaryota</taxon>
        <taxon>Fungi</taxon>
        <taxon>Dikarya</taxon>
        <taxon>Basidiomycota</taxon>
        <taxon>Agaricomycotina</taxon>
        <taxon>Agaricomycetes</taxon>
        <taxon>Thelephorales</taxon>
        <taxon>Thelephoraceae</taxon>
        <taxon>Thelephora</taxon>
    </lineage>
</organism>
<dbReference type="Proteomes" id="UP000736335">
    <property type="component" value="Unassembled WGS sequence"/>
</dbReference>
<gene>
    <name evidence="2" type="ORF">BJ322DRAFT_1005539</name>
</gene>
<reference evidence="2" key="2">
    <citation type="submission" date="2020-11" db="EMBL/GenBank/DDBJ databases">
        <authorList>
            <consortium name="DOE Joint Genome Institute"/>
            <person name="Kuo A."/>
            <person name="Miyauchi S."/>
            <person name="Kiss E."/>
            <person name="Drula E."/>
            <person name="Kohler A."/>
            <person name="Sanchez-Garcia M."/>
            <person name="Andreopoulos B."/>
            <person name="Barry K.W."/>
            <person name="Bonito G."/>
            <person name="Buee M."/>
            <person name="Carver A."/>
            <person name="Chen C."/>
            <person name="Cichocki N."/>
            <person name="Clum A."/>
            <person name="Culley D."/>
            <person name="Crous P.W."/>
            <person name="Fauchery L."/>
            <person name="Girlanda M."/>
            <person name="Hayes R."/>
            <person name="Keri Z."/>
            <person name="Labutti K."/>
            <person name="Lipzen A."/>
            <person name="Lombard V."/>
            <person name="Magnuson J."/>
            <person name="Maillard F."/>
            <person name="Morin E."/>
            <person name="Murat C."/>
            <person name="Nolan M."/>
            <person name="Ohm R."/>
            <person name="Pangilinan J."/>
            <person name="Pereira M."/>
            <person name="Perotto S."/>
            <person name="Peter M."/>
            <person name="Riley R."/>
            <person name="Sitrit Y."/>
            <person name="Stielow B."/>
            <person name="Szollosi G."/>
            <person name="Zifcakova L."/>
            <person name="Stursova M."/>
            <person name="Spatafora J.W."/>
            <person name="Tedersoo L."/>
            <person name="Vaario L.-M."/>
            <person name="Yamada A."/>
            <person name="Yan M."/>
            <person name="Wang P."/>
            <person name="Xu J."/>
            <person name="Bruns T."/>
            <person name="Baldrian P."/>
            <person name="Vilgalys R."/>
            <person name="Henrissat B."/>
            <person name="Grigoriev I.V."/>
            <person name="Hibbett D."/>
            <person name="Nagy L.G."/>
            <person name="Martin F.M."/>
        </authorList>
    </citation>
    <scope>NUCLEOTIDE SEQUENCE</scope>
    <source>
        <strain evidence="2">UH-Tt-Lm1</strain>
    </source>
</reference>
<feature type="region of interest" description="Disordered" evidence="1">
    <location>
        <begin position="35"/>
        <end position="58"/>
    </location>
</feature>
<sequence length="383" mass="44128">TKELGRLLRLYANKLCPKYATKLLPGEAAAAYRRKAANTKTATPTSRQAGKKPSKAVIPKGSGFNLKTYKIHTLGDYADHIEQFGPTDCFTTGHGELEHRRVKRFYKRTNKARFERQIAKHERMERHYRKYVNTLRAKTGGRTTSRQRLPRDDANAALPRQHYTMAEKDRHHVDLYGLANLQVGDPALKDFVPKLKDHLLARVLGKQYDSDPPSFTENDRNELYIAEDRLEQRCTMSIYHTTYDLRRRKDKVNMRGRSNVMTLSQADDHPYAYAQVLGMFRIDVLHGPTMSDEVRMDVLWVRWFRLDNTYRAGWNAKRLYRVKFVPPLEDGAFGFLDPDDIVRGSHLIPGFTLGLRQTGSPAAPVSAWDPKKGSDWDAYFVNQ</sequence>
<name>A0A9P6L820_9AGAM</name>
<proteinExistence type="predicted"/>
<dbReference type="OrthoDB" id="2692094at2759"/>
<dbReference type="EMBL" id="WIUZ02000006">
    <property type="protein sequence ID" value="KAF9786250.1"/>
    <property type="molecule type" value="Genomic_DNA"/>
</dbReference>
<dbReference type="AlphaFoldDB" id="A0A9P6L820"/>
<reference evidence="2" key="1">
    <citation type="journal article" date="2020" name="Nat. Commun.">
        <title>Large-scale genome sequencing of mycorrhizal fungi provides insights into the early evolution of symbiotic traits.</title>
        <authorList>
            <person name="Miyauchi S."/>
            <person name="Kiss E."/>
            <person name="Kuo A."/>
            <person name="Drula E."/>
            <person name="Kohler A."/>
            <person name="Sanchez-Garcia M."/>
            <person name="Morin E."/>
            <person name="Andreopoulos B."/>
            <person name="Barry K.W."/>
            <person name="Bonito G."/>
            <person name="Buee M."/>
            <person name="Carver A."/>
            <person name="Chen C."/>
            <person name="Cichocki N."/>
            <person name="Clum A."/>
            <person name="Culley D."/>
            <person name="Crous P.W."/>
            <person name="Fauchery L."/>
            <person name="Girlanda M."/>
            <person name="Hayes R.D."/>
            <person name="Keri Z."/>
            <person name="LaButti K."/>
            <person name="Lipzen A."/>
            <person name="Lombard V."/>
            <person name="Magnuson J."/>
            <person name="Maillard F."/>
            <person name="Murat C."/>
            <person name="Nolan M."/>
            <person name="Ohm R.A."/>
            <person name="Pangilinan J."/>
            <person name="Pereira M.F."/>
            <person name="Perotto S."/>
            <person name="Peter M."/>
            <person name="Pfister S."/>
            <person name="Riley R."/>
            <person name="Sitrit Y."/>
            <person name="Stielow J.B."/>
            <person name="Szollosi G."/>
            <person name="Zifcakova L."/>
            <person name="Stursova M."/>
            <person name="Spatafora J.W."/>
            <person name="Tedersoo L."/>
            <person name="Vaario L.M."/>
            <person name="Yamada A."/>
            <person name="Yan M."/>
            <person name="Wang P."/>
            <person name="Xu J."/>
            <person name="Bruns T."/>
            <person name="Baldrian P."/>
            <person name="Vilgalys R."/>
            <person name="Dunand C."/>
            <person name="Henrissat B."/>
            <person name="Grigoriev I.V."/>
            <person name="Hibbett D."/>
            <person name="Nagy L.G."/>
            <person name="Martin F.M."/>
        </authorList>
    </citation>
    <scope>NUCLEOTIDE SEQUENCE</scope>
    <source>
        <strain evidence="2">UH-Tt-Lm1</strain>
    </source>
</reference>